<dbReference type="EnsemblPlants" id="TraesCS1A02G215300.1">
    <property type="protein sequence ID" value="TraesCS1A02G215300.1"/>
    <property type="gene ID" value="TraesCS1A02G215300"/>
</dbReference>
<dbReference type="SMR" id="A0A3B5Y059"/>
<dbReference type="GO" id="GO:0008270">
    <property type="term" value="F:zinc ion binding"/>
    <property type="evidence" value="ECO:0007669"/>
    <property type="project" value="UniProtKB-KW"/>
</dbReference>
<keyword evidence="2 4" id="KW-0863">Zinc-finger</keyword>
<accession>A0A3B5Y059</accession>
<dbReference type="PANTHER" id="PTHR42647:SF76">
    <property type="entry name" value="OS10G0565500 PROTEIN"/>
    <property type="match status" value="1"/>
</dbReference>
<dbReference type="OrthoDB" id="1711136at2759"/>
<feature type="domain" description="RING-type" evidence="6">
    <location>
        <begin position="270"/>
        <end position="312"/>
    </location>
</feature>
<evidence type="ECO:0000256" key="2">
    <source>
        <dbReference type="ARBA" id="ARBA00022771"/>
    </source>
</evidence>
<dbReference type="PROSITE" id="PS50089">
    <property type="entry name" value="ZF_RING_2"/>
    <property type="match status" value="1"/>
</dbReference>
<evidence type="ECO:0000256" key="5">
    <source>
        <dbReference type="SAM" id="MobiDB-lite"/>
    </source>
</evidence>
<dbReference type="Gramene" id="TraesCS1A03G0568100.1">
    <property type="protein sequence ID" value="TraesCS1A03G0568100.1.CDS"/>
    <property type="gene ID" value="TraesCS1A03G0568100"/>
</dbReference>
<dbReference type="Gramene" id="TraesCS1A02G215300.1">
    <property type="protein sequence ID" value="TraesCS1A02G215300.1"/>
    <property type="gene ID" value="TraesCS1A02G215300"/>
</dbReference>
<keyword evidence="3" id="KW-0862">Zinc</keyword>
<dbReference type="PIRSF" id="PIRSF036836">
    <property type="entry name" value="RNase_bind_SBP1"/>
    <property type="match status" value="1"/>
</dbReference>
<dbReference type="InterPro" id="IPR013083">
    <property type="entry name" value="Znf_RING/FYVE/PHD"/>
</dbReference>
<dbReference type="GeneID" id="123052085"/>
<organism evidence="7">
    <name type="scientific">Triticum aestivum</name>
    <name type="common">Wheat</name>
    <dbReference type="NCBI Taxonomy" id="4565"/>
    <lineage>
        <taxon>Eukaryota</taxon>
        <taxon>Viridiplantae</taxon>
        <taxon>Streptophyta</taxon>
        <taxon>Embryophyta</taxon>
        <taxon>Tracheophyta</taxon>
        <taxon>Spermatophyta</taxon>
        <taxon>Magnoliopsida</taxon>
        <taxon>Liliopsida</taxon>
        <taxon>Poales</taxon>
        <taxon>Poaceae</taxon>
        <taxon>BOP clade</taxon>
        <taxon>Pooideae</taxon>
        <taxon>Triticodae</taxon>
        <taxon>Triticeae</taxon>
        <taxon>Triticinae</taxon>
        <taxon>Triticum</taxon>
    </lineage>
</organism>
<protein>
    <recommendedName>
        <fullName evidence="6">RING-type domain-containing protein</fullName>
    </recommendedName>
</protein>
<feature type="region of interest" description="Disordered" evidence="5">
    <location>
        <begin position="38"/>
        <end position="58"/>
    </location>
</feature>
<name>A0A3B5Y059_WHEAT</name>
<evidence type="ECO:0000313" key="8">
    <source>
        <dbReference type="Proteomes" id="UP000019116"/>
    </source>
</evidence>
<dbReference type="STRING" id="4565.A0A3B5Y059"/>
<dbReference type="Proteomes" id="UP000019116">
    <property type="component" value="Chromosome 1A"/>
</dbReference>
<dbReference type="RefSeq" id="XP_044331102.1">
    <property type="nucleotide sequence ID" value="XM_044475167.1"/>
</dbReference>
<dbReference type="GO" id="GO:0004842">
    <property type="term" value="F:ubiquitin-protein transferase activity"/>
    <property type="evidence" value="ECO:0000318"/>
    <property type="project" value="GO_Central"/>
</dbReference>
<evidence type="ECO:0000256" key="1">
    <source>
        <dbReference type="ARBA" id="ARBA00022723"/>
    </source>
</evidence>
<keyword evidence="8" id="KW-1185">Reference proteome</keyword>
<evidence type="ECO:0000259" key="6">
    <source>
        <dbReference type="PROSITE" id="PS50089"/>
    </source>
</evidence>
<evidence type="ECO:0000256" key="3">
    <source>
        <dbReference type="ARBA" id="ARBA00022833"/>
    </source>
</evidence>
<proteinExistence type="predicted"/>
<reference evidence="7" key="1">
    <citation type="submission" date="2018-08" db="EMBL/GenBank/DDBJ databases">
        <authorList>
            <person name="Rossello M."/>
        </authorList>
    </citation>
    <scope>NUCLEOTIDE SEQUENCE [LARGE SCALE GENOMIC DNA]</scope>
    <source>
        <strain evidence="7">cv. Chinese Spring</strain>
    </source>
</reference>
<dbReference type="InterPro" id="IPR001841">
    <property type="entry name" value="Znf_RING"/>
</dbReference>
<reference evidence="7" key="2">
    <citation type="submission" date="2018-10" db="UniProtKB">
        <authorList>
            <consortium name="EnsemblPlants"/>
        </authorList>
    </citation>
    <scope>IDENTIFICATION</scope>
</reference>
<dbReference type="Gramene" id="TraesNOR1A03G00103320.1">
    <property type="protein sequence ID" value="TraesNOR1A03G00103320.1"/>
    <property type="gene ID" value="TraesNOR1A03G00103320"/>
</dbReference>
<keyword evidence="1" id="KW-0479">Metal-binding</keyword>
<dbReference type="OMA" id="INTSWSI"/>
<evidence type="ECO:0000313" key="7">
    <source>
        <dbReference type="EnsemblPlants" id="TraesCS1A02G215300.1"/>
    </source>
</evidence>
<dbReference type="KEGG" id="taes:123052085"/>
<dbReference type="Gene3D" id="3.30.40.10">
    <property type="entry name" value="Zinc/RING finger domain, C3HC4 (zinc finger)"/>
    <property type="match status" value="1"/>
</dbReference>
<gene>
    <name evidence="7" type="primary">LOC123052085</name>
</gene>
<dbReference type="Pfam" id="PF13920">
    <property type="entry name" value="zf-C3HC4_3"/>
    <property type="match status" value="1"/>
</dbReference>
<sequence length="324" mass="34266">MGDLGVRVVGRGCAAPMEPRKEMAPSPLEQQQHPPLFMDFSRRGGVADGGNGRKRPREAVAPPARLFSLQAPQGSPGHKVIHLAQLHRRPAATGLRLDFDEGVSEHAACTSSTSSLLPGELAAQCGRYNNEIDRLLQEHTERLRLALADTRRRQNRSLLGAAEALAARRVREMEAEAFKAARRGVELEERLARLRAEAASWQAKAMSDQSTAAALHAQLQQAAATAQARSGKAALDDDGAAGAADDAESGFVDPDRVVEVAAPPPAARPCRACRLRPATTVLLPCRHLCVCAACDPGASASLAAAAACPACRCPVTGTVQVFFA</sequence>
<dbReference type="AlphaFoldDB" id="A0A3B5Y059"/>
<dbReference type="PANTHER" id="PTHR42647">
    <property type="entry name" value="SBP (S-RIBONUCLEASE BINDING PROTEIN) FAMILY PROTEIN"/>
    <property type="match status" value="1"/>
</dbReference>
<evidence type="ECO:0000256" key="4">
    <source>
        <dbReference type="PROSITE-ProRule" id="PRU00175"/>
    </source>
</evidence>